<comment type="caution">
    <text evidence="3">The sequence shown here is derived from an EMBL/GenBank/DDBJ whole genome shotgun (WGS) entry which is preliminary data.</text>
</comment>
<dbReference type="EMBL" id="JAHYBZ010000001">
    <property type="protein sequence ID" value="MBW6396425.1"/>
    <property type="molecule type" value="Genomic_DNA"/>
</dbReference>
<evidence type="ECO:0000313" key="4">
    <source>
        <dbReference type="Proteomes" id="UP001196565"/>
    </source>
</evidence>
<gene>
    <name evidence="3" type="ORF">KPL78_01135</name>
</gene>
<name>A0ABS7A521_9PROT</name>
<reference evidence="3 4" key="1">
    <citation type="submission" date="2021-07" db="EMBL/GenBank/DDBJ databases">
        <authorList>
            <person name="So Y."/>
        </authorList>
    </citation>
    <scope>NUCLEOTIDE SEQUENCE [LARGE SCALE GENOMIC DNA]</scope>
    <source>
        <strain evidence="3 4">HJA6</strain>
    </source>
</reference>
<dbReference type="InterPro" id="IPR045748">
    <property type="entry name" value="DcaP"/>
</dbReference>
<accession>A0ABS7A521</accession>
<feature type="compositionally biased region" description="Low complexity" evidence="1">
    <location>
        <begin position="84"/>
        <end position="95"/>
    </location>
</feature>
<dbReference type="Pfam" id="PF19577">
    <property type="entry name" value="DcaP"/>
    <property type="match status" value="1"/>
</dbReference>
<evidence type="ECO:0000256" key="1">
    <source>
        <dbReference type="SAM" id="MobiDB-lite"/>
    </source>
</evidence>
<dbReference type="Proteomes" id="UP001196565">
    <property type="component" value="Unassembled WGS sequence"/>
</dbReference>
<feature type="compositionally biased region" description="Low complexity" evidence="1">
    <location>
        <begin position="54"/>
        <end position="74"/>
    </location>
</feature>
<feature type="chain" id="PRO_5047291557" evidence="2">
    <location>
        <begin position="26"/>
        <end position="560"/>
    </location>
</feature>
<proteinExistence type="predicted"/>
<keyword evidence="2" id="KW-0732">Signal</keyword>
<evidence type="ECO:0000313" key="3">
    <source>
        <dbReference type="EMBL" id="MBW6396425.1"/>
    </source>
</evidence>
<keyword evidence="4" id="KW-1185">Reference proteome</keyword>
<organism evidence="3 4">
    <name type="scientific">Roseomonas alba</name>
    <dbReference type="NCBI Taxonomy" id="2846776"/>
    <lineage>
        <taxon>Bacteria</taxon>
        <taxon>Pseudomonadati</taxon>
        <taxon>Pseudomonadota</taxon>
        <taxon>Alphaproteobacteria</taxon>
        <taxon>Acetobacterales</taxon>
        <taxon>Roseomonadaceae</taxon>
        <taxon>Roseomonas</taxon>
    </lineage>
</organism>
<feature type="signal peptide" evidence="2">
    <location>
        <begin position="1"/>
        <end position="25"/>
    </location>
</feature>
<dbReference type="RefSeq" id="WP_219760806.1">
    <property type="nucleotide sequence ID" value="NZ_JAHYBZ010000001.1"/>
</dbReference>
<dbReference type="PROSITE" id="PS51257">
    <property type="entry name" value="PROKAR_LIPOPROTEIN"/>
    <property type="match status" value="1"/>
</dbReference>
<evidence type="ECO:0000256" key="2">
    <source>
        <dbReference type="SAM" id="SignalP"/>
    </source>
</evidence>
<sequence>MRRILRDLGLTAALAMIACPQSALAQAGGNDAAVIAELRRQLEEMRQRLEQLEARAAARPVATPTPTRRATPRAAPTPPPAPPAATAQADARAAAAEARAAAAEARAARQALAAETAPIPGLDPPERMGDYYATEEALRPDLPGVAFRVPGTETQVRLYGFAKLTGYYDFGPRNQTDAPPPQTIPLIGSPADEQGGDFAMTARFSRFGIDTRTLTAWGTLETRIEGDFGGGAPNTTNAVFRLRQAWAELGDDSFRVLVGQANSLWNEGVFETLIDATNLNQSFVRQAQIRATGRLADNLTGMVSIEAPETTYTSVAGVFTPTTSMQGGASPAFNSVPDLLGRLTWRQNGLEFNLRGLLRQIEIRTAGTSASPSVSETAPAWGFAGMMRFPMRMLWEGFGPDELAVMAYYGDGIGRYFAGQTFGQDAVTNLGLPGVTSPSLDTIATYGATAAYRRFWAPTLRSNVAFSYSRNDFPSYALGFTPGSPAALALNREYQQVFANLIWSPFGEIRDGVFNAGWLDLGVEYLFTRRDVYGGSLATGAAGDGYAIANRILFAAIARF</sequence>
<feature type="region of interest" description="Disordered" evidence="1">
    <location>
        <begin position="53"/>
        <end position="95"/>
    </location>
</feature>
<protein>
    <submittedName>
        <fullName evidence="3">Porin</fullName>
    </submittedName>
</protein>
<dbReference type="SUPFAM" id="SSF56935">
    <property type="entry name" value="Porins"/>
    <property type="match status" value="1"/>
</dbReference>